<evidence type="ECO:0000313" key="10">
    <source>
        <dbReference type="Proteomes" id="UP000316968"/>
    </source>
</evidence>
<keyword evidence="5" id="KW-0732">Signal</keyword>
<accession>A0A4Y6V087</accession>
<feature type="chain" id="PRO_5021333988" evidence="5">
    <location>
        <begin position="31"/>
        <end position="2691"/>
    </location>
</feature>
<gene>
    <name evidence="9" type="ORF">FFV09_13020</name>
</gene>
<dbReference type="PANTHER" id="PTHR32305:SF15">
    <property type="entry name" value="PROTEIN RHSA-RELATED"/>
    <property type="match status" value="1"/>
</dbReference>
<evidence type="ECO:0000256" key="3">
    <source>
        <dbReference type="ARBA" id="ARBA00022737"/>
    </source>
</evidence>
<dbReference type="Pfam" id="PF14449">
    <property type="entry name" value="PT-TG"/>
    <property type="match status" value="1"/>
</dbReference>
<dbReference type="Pfam" id="PF05593">
    <property type="entry name" value="RHS_repeat"/>
    <property type="match status" value="3"/>
</dbReference>
<dbReference type="Proteomes" id="UP000316968">
    <property type="component" value="Chromosome"/>
</dbReference>
<dbReference type="InterPro" id="IPR050708">
    <property type="entry name" value="T6SS_VgrG/RHS"/>
</dbReference>
<dbReference type="InterPro" id="IPR027797">
    <property type="entry name" value="PT-TG_dom"/>
</dbReference>
<protein>
    <submittedName>
        <fullName evidence="9">Uncharacterized protein</fullName>
    </submittedName>
</protein>
<dbReference type="Pfam" id="PF25023">
    <property type="entry name" value="TEN_YD-shell"/>
    <property type="match status" value="4"/>
</dbReference>
<dbReference type="InterPro" id="IPR006530">
    <property type="entry name" value="YD"/>
</dbReference>
<evidence type="ECO:0000259" key="6">
    <source>
        <dbReference type="Pfam" id="PF14449"/>
    </source>
</evidence>
<feature type="region of interest" description="Disordered" evidence="4">
    <location>
        <begin position="2161"/>
        <end position="2181"/>
    </location>
</feature>
<proteinExistence type="predicted"/>
<dbReference type="NCBIfam" id="TIGR03696">
    <property type="entry name" value="Rhs_assc_core"/>
    <property type="match status" value="1"/>
</dbReference>
<dbReference type="InterPro" id="IPR056823">
    <property type="entry name" value="TEN-like_YD-shell"/>
</dbReference>
<evidence type="ECO:0000313" key="9">
    <source>
        <dbReference type="EMBL" id="QDH21685.1"/>
    </source>
</evidence>
<feature type="domain" description="DUF6531" evidence="7">
    <location>
        <begin position="1300"/>
        <end position="1373"/>
    </location>
</feature>
<dbReference type="InterPro" id="IPR031325">
    <property type="entry name" value="RHS_repeat"/>
</dbReference>
<feature type="domain" description="Teneurin-like YD-shell" evidence="8">
    <location>
        <begin position="1977"/>
        <end position="2142"/>
    </location>
</feature>
<reference evidence="9 10" key="1">
    <citation type="submission" date="2019-06" db="EMBL/GenBank/DDBJ databases">
        <title>Saccharibacillus brassicae sp. nov., an endophytic bacterium isolated from Chinese cabbage seeds (Brassica pekinensis).</title>
        <authorList>
            <person name="Jiang L."/>
            <person name="Lee J."/>
            <person name="Kim S.W."/>
        </authorList>
    </citation>
    <scope>NUCLEOTIDE SEQUENCE [LARGE SCALE GENOMIC DNA]</scope>
    <source>
        <strain evidence="10">KCTC 43072 / ATSA2</strain>
    </source>
</reference>
<evidence type="ECO:0000256" key="4">
    <source>
        <dbReference type="SAM" id="MobiDB-lite"/>
    </source>
</evidence>
<dbReference type="InterPro" id="IPR011044">
    <property type="entry name" value="Quino_amine_DH_bsu"/>
</dbReference>
<feature type="domain" description="Teneurin-like YD-shell" evidence="8">
    <location>
        <begin position="1376"/>
        <end position="1526"/>
    </location>
</feature>
<dbReference type="KEGG" id="saca:FFV09_13020"/>
<evidence type="ECO:0000256" key="2">
    <source>
        <dbReference type="ARBA" id="ARBA00022525"/>
    </source>
</evidence>
<dbReference type="Gene3D" id="2.180.10.10">
    <property type="entry name" value="RHS repeat-associated core"/>
    <property type="match status" value="3"/>
</dbReference>
<dbReference type="Pfam" id="PF20148">
    <property type="entry name" value="DUF6531"/>
    <property type="match status" value="1"/>
</dbReference>
<evidence type="ECO:0000256" key="1">
    <source>
        <dbReference type="ARBA" id="ARBA00004613"/>
    </source>
</evidence>
<dbReference type="InterPro" id="IPR022385">
    <property type="entry name" value="Rhs_assc_core"/>
</dbReference>
<evidence type="ECO:0000259" key="8">
    <source>
        <dbReference type="Pfam" id="PF25023"/>
    </source>
</evidence>
<feature type="domain" description="Pre-toxin TG" evidence="6">
    <location>
        <begin position="2474"/>
        <end position="2534"/>
    </location>
</feature>
<feature type="domain" description="Teneurin-like YD-shell" evidence="8">
    <location>
        <begin position="1710"/>
        <end position="1906"/>
    </location>
</feature>
<dbReference type="GO" id="GO:0005576">
    <property type="term" value="C:extracellular region"/>
    <property type="evidence" value="ECO:0007669"/>
    <property type="project" value="UniProtKB-SubCell"/>
</dbReference>
<organism evidence="9 10">
    <name type="scientific">Saccharibacillus brassicae</name>
    <dbReference type="NCBI Taxonomy" id="2583377"/>
    <lineage>
        <taxon>Bacteria</taxon>
        <taxon>Bacillati</taxon>
        <taxon>Bacillota</taxon>
        <taxon>Bacilli</taxon>
        <taxon>Bacillales</taxon>
        <taxon>Paenibacillaceae</taxon>
        <taxon>Saccharibacillus</taxon>
    </lineage>
</organism>
<dbReference type="SMR" id="A0A4Y6V087"/>
<feature type="signal peptide" evidence="5">
    <location>
        <begin position="1"/>
        <end position="30"/>
    </location>
</feature>
<sequence length="2691" mass="291027">MKKKIVLPVFMLAVLLLSSLLLIRMPQALSAGVNAYTLAPGQSVTVNHSYTSIAGVYVYVDGAQYDYARYTTSGNTGSYGEDSGKRSFILYKNNDLDITNTSFSNLRIETKSKVINVTPRSSRALAKVRLQPGQSVWAENTDGVHENSIKASGKNASIEYKGGAYRASSFERNSSGGTENILAGGSIALTNRDRGDIYVFGPGRAFRFANDSNRPADFRHSLAANSSFQATNISDSSYYIYVDGTGIYEYSTYNKDGTLAFTGRTSSGSRLVKPGQRFIITNVSATSMVVSGAYPAFSTTTQVEPPMITRTLAPKASFKVKNVSNDRMKLLLDGAYEHAEYDSTGKVAAYAKSSLLSNYSLPADHFAVFTNPSATASITIKVPKEKAQYSDSAHPALYRSSLEPGQSLEANNVTRGDATFRGEGRYDAAFYDGIGLTNYSAAQLHASFRLNVGERVALTNVGSAAQDVYAPYEAFRFSARTQPVTFKRTIEPGQTLKAVNTSRHAFGIAADQAHHYALYNQANNKVGRFDHRVQADTYPVAPNEKLIVTNSGTGTLTVSGPIDAFDVTRRSEPALYKGYLDSGQSRKLFNTSPANFSLQTEGVYDQASYKADQSLRSLDHKSKQSSLALYPGERTTITNAGASQVVLLAPYDVTTVQDSPNPALLIKTLAIHQSAEFVSTAATTQSLYVTGRHDLMDYDAAGKPDSYVRQTITGVRSVAPAQKVAVMNTSEAPIEAYGAYERYTAENRLHPVTFRHVLNSNESFDFTNTQGKAYRLYTAGGPFDYASRLASGAVDRIGLGANPSTTVQQANEKIAITGVSAAPTIIEGAFDAFRITARAHPALIKRTLQVGDTIETTHLETASSELHMGGLYDLAEFEAAGRLKQYARNFTSAQTVAAGGKLAVQNSDQKAYVVYGPYESFRITDRAAPVTFKKTLSPGETAAYVQNERSNRFIQTQGVYDYARFDAEGKVKAYNVNADSTQMVDQGDRIVFTGASTAPVTLSGSYDAFKPDAAKGKAVTAKVLAVGETYSLRNLTPGYFALKINGAHAYQRYDRSGTLIGSSDRTRNTQGFEASERINIGNVDAGPITVLAPTEAIRVTQGDDLLLRSLADGESLKAVNGSGNPALLTLNGKYDLAVYDASGQPTGNYERLRTGVPVAVPAGGYAILTGRQSSATTVTAGKESFTWAAHDRDALSIYSLAADKWLKSVNVTDRSRTLQVSGRFAYRIEQQAEQTGSGPLLIGGGNTATLHNTSGSAAEVYSPYGLFRWEETTEPTAPPAGTPVASLSPSDYDEATFYADPIDTSTGAQIINKTMLVAHGSVDMPFQAQYYSLLQGDGALGKGWTHNYEIRLKEMPGDPAVRVHWSAFRYHTFARQADGTYVSTDKAARHDVLQKNADGRYTLNRYEGTTYQFNANGVLQSMHTAGGFELTLQYGADGKLAAVTEAATGAKLRLTYDAAGRVVSVSDQADRTASFVYDPAGRLLTLTDPSGQKTAYTYDGQDRIVTGSVAGQERFANTYDEEGRVVKQTDGVAAHSTTLVYSRSEGRLTTTINDRSGNVQERVHDTRYQLVEMQDTRAGKTTYTYDAQGNRTGLTNALGQTTTFAHDDKGNLTQATDPSGQSITMTYDARGDLLTAVGPDGSRVTHTYDKAGRLLSTTDTEGHTVAYAYNAQGQLLSATDPQGGTTKYAYENNRLTQVTQSTGEVDRIGYDAAGRMTTQTDADGNISKIVYNDGDQLTAVINALGHPTRYAYDDQSNLTSVTDAMGNTTRYTYDNNAQLTGVTDALGGRSTIRYDAEGRMTGVTDALKRETKFAYDEAGHLLSETNALGASVRYVYDALGRPTEAYDALNNKVYTVQYDSAGNPVKRTDARGNAYMSTYNQLNQLTESVDPLGHATRYGYDKRSLLTSVTDAMQGQTSQTADAFGQITQRSDANGHSAKSQYDRLGRLMNETDAAGGSRTYTYNALGLLSADTDKNGRSTAYAYDAAGQLSQFTDEAGRVSYQYDANGNILSVTGSDGKVLKRTFDALDRVETYTDGDGNTIGYAYDAAGQLKTLTYPDGKQVNYAYNAIGSLSTVTDWNGRVTRYDYDANGRLIATNRPNGTRETRLYDAAGQVTNVSELQADGRLRVETTYVYDAVGNLVRENSGTFEKAVPDVVYTENGPGLSPNPGEATGPNGTGGTGTVGDSVYGVPVTRDVYGNPSVTRDVYGNPTVTWDVYGNPGVTRDVYGNPTVMQDVYGLQMTYGADNRLVTVNGAAVTYDGEGNMLTGPLNGSLQSYRYDARNRLIEAGGVSYGYDNENNRNSITVNGVTTKQIINPHAVLSQVLMETDTAGTPQARYVYGLGLIGREDAAGKYQTYHYDLRGSTVALTDEQGQVTDTYSYDTYGERLSHEGASSQPFQYNGRDGVQTDVNGLYQMRARYYNPAIKRFVNRDVLSGSIGDGLTLNRYAYVNGNPVSYIDPFGLSADGATWWETGLSFAADATPFVGTLKGIQEVFSGVDLITGEQMSVTDRVATGVGTVASVIPFGKHVGKYLAKEGIEGGARLAGKVKSQSFAEKTVRTGAYNSDFVGKAGKGLGKLEEMEISVSQKGLDIVKNHLSTFDPYVPNQMMIQRLENALKNGTPLTGADASFYMHEVSEFTKMRKGMSYDSAHGSAIEKYNVSPFSVYHPDVIKSLPEEFNLLWYKFWGIEK</sequence>
<evidence type="ECO:0000256" key="5">
    <source>
        <dbReference type="SAM" id="SignalP"/>
    </source>
</evidence>
<dbReference type="Gene3D" id="3.90.930.1">
    <property type="match status" value="2"/>
</dbReference>
<dbReference type="EMBL" id="CP041217">
    <property type="protein sequence ID" value="QDH21685.1"/>
    <property type="molecule type" value="Genomic_DNA"/>
</dbReference>
<dbReference type="SUPFAM" id="SSF50969">
    <property type="entry name" value="YVTN repeat-like/Quinoprotein amine dehydrogenase"/>
    <property type="match status" value="1"/>
</dbReference>
<evidence type="ECO:0000259" key="7">
    <source>
        <dbReference type="Pfam" id="PF20148"/>
    </source>
</evidence>
<dbReference type="SUPFAM" id="SSF63829">
    <property type="entry name" value="Calcium-dependent phosphotriesterase"/>
    <property type="match status" value="1"/>
</dbReference>
<dbReference type="InterPro" id="IPR045351">
    <property type="entry name" value="DUF6531"/>
</dbReference>
<keyword evidence="2" id="KW-0964">Secreted</keyword>
<dbReference type="NCBIfam" id="TIGR01643">
    <property type="entry name" value="YD_repeat_2x"/>
    <property type="match status" value="15"/>
</dbReference>
<dbReference type="RefSeq" id="WP_141448230.1">
    <property type="nucleotide sequence ID" value="NZ_CP041217.1"/>
</dbReference>
<dbReference type="PANTHER" id="PTHR32305">
    <property type="match status" value="1"/>
</dbReference>
<keyword evidence="3" id="KW-0677">Repeat</keyword>
<keyword evidence="10" id="KW-1185">Reference proteome</keyword>
<dbReference type="OrthoDB" id="41445at2"/>
<feature type="domain" description="Teneurin-like YD-shell" evidence="8">
    <location>
        <begin position="2239"/>
        <end position="2454"/>
    </location>
</feature>
<name>A0A4Y6V087_SACBS</name>
<comment type="subcellular location">
    <subcellularLocation>
        <location evidence="1">Secreted</location>
    </subcellularLocation>
</comment>